<dbReference type="InterPro" id="IPR050228">
    <property type="entry name" value="Carboxylesterase_BioH"/>
</dbReference>
<dbReference type="InterPro" id="IPR022742">
    <property type="entry name" value="Hydrolase_4"/>
</dbReference>
<accession>A0ABR9W025</accession>
<dbReference type="Gene3D" id="3.40.50.1820">
    <property type="entry name" value="alpha/beta hydrolase"/>
    <property type="match status" value="1"/>
</dbReference>
<evidence type="ECO:0000313" key="4">
    <source>
        <dbReference type="Proteomes" id="UP000644727"/>
    </source>
</evidence>
<feature type="region of interest" description="Disordered" evidence="1">
    <location>
        <begin position="315"/>
        <end position="336"/>
    </location>
</feature>
<dbReference type="EMBL" id="JADEYR010000004">
    <property type="protein sequence ID" value="MBE9403764.1"/>
    <property type="molecule type" value="Genomic_DNA"/>
</dbReference>
<name>A0ABR9W025_9MICO</name>
<dbReference type="RefSeq" id="WP_193865506.1">
    <property type="nucleotide sequence ID" value="NZ_JADEYR010000004.1"/>
</dbReference>
<organism evidence="3 4">
    <name type="scientific">Brachybacterium epidermidis</name>
    <dbReference type="NCBI Taxonomy" id="2781983"/>
    <lineage>
        <taxon>Bacteria</taxon>
        <taxon>Bacillati</taxon>
        <taxon>Actinomycetota</taxon>
        <taxon>Actinomycetes</taxon>
        <taxon>Micrococcales</taxon>
        <taxon>Dermabacteraceae</taxon>
        <taxon>Brachybacterium</taxon>
    </lineage>
</organism>
<dbReference type="Proteomes" id="UP000644727">
    <property type="component" value="Unassembled WGS sequence"/>
</dbReference>
<dbReference type="GO" id="GO:0016787">
    <property type="term" value="F:hydrolase activity"/>
    <property type="evidence" value="ECO:0007669"/>
    <property type="project" value="UniProtKB-KW"/>
</dbReference>
<proteinExistence type="predicted"/>
<gene>
    <name evidence="3" type="ORF">IOE58_06050</name>
</gene>
<reference evidence="3 4" key="1">
    <citation type="submission" date="2020-10" db="EMBL/GenBank/DDBJ databases">
        <title>Draft genome and description of Brachybacterium epidermidis sp nov.</title>
        <authorList>
            <person name="Boxberger M."/>
            <person name="La Scola B."/>
        </authorList>
    </citation>
    <scope>NUCLEOTIDE SEQUENCE [LARGE SCALE GENOMIC DNA]</scope>
    <source>
        <strain evidence="3 4">Marseille-Q2903</strain>
    </source>
</reference>
<dbReference type="SUPFAM" id="SSF53474">
    <property type="entry name" value="alpha/beta-Hydrolases"/>
    <property type="match status" value="1"/>
</dbReference>
<feature type="domain" description="Serine aminopeptidase S33" evidence="2">
    <location>
        <begin position="56"/>
        <end position="287"/>
    </location>
</feature>
<comment type="caution">
    <text evidence="3">The sequence shown here is derived from an EMBL/GenBank/DDBJ whole genome shotgun (WGS) entry which is preliminary data.</text>
</comment>
<dbReference type="PANTHER" id="PTHR43194:SF2">
    <property type="entry name" value="PEROXISOMAL MEMBRANE PROTEIN LPX1"/>
    <property type="match status" value="1"/>
</dbReference>
<keyword evidence="4" id="KW-1185">Reference proteome</keyword>
<protein>
    <submittedName>
        <fullName evidence="3">Alpha/beta hydrolase</fullName>
    </submittedName>
</protein>
<sequence length="336" mass="36523">MTIDPVFGDGYAMQRIDLGADAEGPLVATLVHRLPERPDSVPILVGHGWSDYVLDRELLEHLAARGLDVWALDLRKHGRSLLPGQTPTEIDHLNRYDEEIDAALRIIGRDRPPIMLAHSTGGLTAALWAVRHPGTIRALALNSPWLEMHLGAAVRRLLSRPVSRLAGRLNPRPLLPQGVEHYARSVPRDYGGLYAYALALKPPGGHPFPADTFAAVIDGQSRLESAGPLAIPVLVMHSARSVFGMEFTEAMRRADSVLDVKVMAEAAAQLGPDVRIEAIEGARHDVFLSDADARHRAIEVLDDWLDVVLTGRHTMSGRGSKTERIPPVSSSSEGAG</sequence>
<evidence type="ECO:0000313" key="3">
    <source>
        <dbReference type="EMBL" id="MBE9403764.1"/>
    </source>
</evidence>
<dbReference type="Pfam" id="PF12146">
    <property type="entry name" value="Hydrolase_4"/>
    <property type="match status" value="1"/>
</dbReference>
<dbReference type="InterPro" id="IPR029058">
    <property type="entry name" value="AB_hydrolase_fold"/>
</dbReference>
<dbReference type="PANTHER" id="PTHR43194">
    <property type="entry name" value="HYDROLASE ALPHA/BETA FOLD FAMILY"/>
    <property type="match status" value="1"/>
</dbReference>
<evidence type="ECO:0000256" key="1">
    <source>
        <dbReference type="SAM" id="MobiDB-lite"/>
    </source>
</evidence>
<evidence type="ECO:0000259" key="2">
    <source>
        <dbReference type="Pfam" id="PF12146"/>
    </source>
</evidence>
<keyword evidence="3" id="KW-0378">Hydrolase</keyword>